<dbReference type="EMBL" id="JSUH01000015">
    <property type="protein sequence ID" value="KHD96600.1"/>
    <property type="molecule type" value="Genomic_DNA"/>
</dbReference>
<evidence type="ECO:0000256" key="7">
    <source>
        <dbReference type="ARBA" id="ARBA00022840"/>
    </source>
</evidence>
<feature type="domain" description="Histidine kinase" evidence="10">
    <location>
        <begin position="288"/>
        <end position="377"/>
    </location>
</feature>
<dbReference type="SUPFAM" id="SSF55874">
    <property type="entry name" value="ATPase domain of HSP90 chaperone/DNA topoisomerase II/histidine kinase"/>
    <property type="match status" value="1"/>
</dbReference>
<dbReference type="AlphaFoldDB" id="A0A0A6VNE6"/>
<dbReference type="EC" id="2.7.13.3" evidence="2"/>
<dbReference type="GO" id="GO:0046983">
    <property type="term" value="F:protein dimerization activity"/>
    <property type="evidence" value="ECO:0007669"/>
    <property type="project" value="InterPro"/>
</dbReference>
<evidence type="ECO:0000256" key="9">
    <source>
        <dbReference type="SAM" id="Phobius"/>
    </source>
</evidence>
<dbReference type="Gene3D" id="3.30.565.10">
    <property type="entry name" value="Histidine kinase-like ATPase, C-terminal domain"/>
    <property type="match status" value="1"/>
</dbReference>
<comment type="catalytic activity">
    <reaction evidence="1">
        <text>ATP + protein L-histidine = ADP + protein N-phospho-L-histidine.</text>
        <dbReference type="EC" id="2.7.13.3"/>
    </reaction>
</comment>
<keyword evidence="7" id="KW-0067">ATP-binding</keyword>
<keyword evidence="9" id="KW-0812">Transmembrane</keyword>
<reference evidence="11 12" key="1">
    <citation type="journal article" date="2003" name="Int. J. Syst. Evol. Microbiol.">
        <title>Kocuria polaris sp. nov., an orange-pigmented psychrophilic bacterium isolated from an Antarctic cyanobacterial mat sample.</title>
        <authorList>
            <person name="Reddy G.S."/>
            <person name="Prakash J.S."/>
            <person name="Prabahar V."/>
            <person name="Matsumoto G.I."/>
            <person name="Stackebrandt E."/>
            <person name="Shivaji S."/>
        </authorList>
    </citation>
    <scope>NUCLEOTIDE SEQUENCE [LARGE SCALE GENOMIC DNA]</scope>
    <source>
        <strain evidence="11 12">CMS 76or</strain>
    </source>
</reference>
<dbReference type="GO" id="GO:0000155">
    <property type="term" value="F:phosphorelay sensor kinase activity"/>
    <property type="evidence" value="ECO:0007669"/>
    <property type="project" value="InterPro"/>
</dbReference>
<evidence type="ECO:0000256" key="5">
    <source>
        <dbReference type="ARBA" id="ARBA00022741"/>
    </source>
</evidence>
<protein>
    <recommendedName>
        <fullName evidence="2">histidine kinase</fullName>
        <ecNumber evidence="2">2.7.13.3</ecNumber>
    </recommendedName>
</protein>
<gene>
    <name evidence="11" type="ORF">GY22_14630</name>
</gene>
<evidence type="ECO:0000313" key="12">
    <source>
        <dbReference type="Proteomes" id="UP000030466"/>
    </source>
</evidence>
<evidence type="ECO:0000256" key="1">
    <source>
        <dbReference type="ARBA" id="ARBA00000085"/>
    </source>
</evidence>
<dbReference type="InterPro" id="IPR003594">
    <property type="entry name" value="HATPase_dom"/>
</dbReference>
<feature type="transmembrane region" description="Helical" evidence="9">
    <location>
        <begin position="119"/>
        <end position="141"/>
    </location>
</feature>
<evidence type="ECO:0000313" key="11">
    <source>
        <dbReference type="EMBL" id="KHD96600.1"/>
    </source>
</evidence>
<organism evidence="11 12">
    <name type="scientific">Kocuria rosea subsp. polaris</name>
    <dbReference type="NCBI Taxonomy" id="136273"/>
    <lineage>
        <taxon>Bacteria</taxon>
        <taxon>Bacillati</taxon>
        <taxon>Actinomycetota</taxon>
        <taxon>Actinomycetes</taxon>
        <taxon>Micrococcales</taxon>
        <taxon>Micrococcaceae</taxon>
        <taxon>Kocuria</taxon>
    </lineage>
</organism>
<keyword evidence="4" id="KW-0808">Transferase</keyword>
<keyword evidence="6 11" id="KW-0418">Kinase</keyword>
<dbReference type="Pfam" id="PF02518">
    <property type="entry name" value="HATPase_c"/>
    <property type="match status" value="1"/>
</dbReference>
<proteinExistence type="predicted"/>
<dbReference type="InterPro" id="IPR005467">
    <property type="entry name" value="His_kinase_dom"/>
</dbReference>
<evidence type="ECO:0000256" key="8">
    <source>
        <dbReference type="ARBA" id="ARBA00023012"/>
    </source>
</evidence>
<accession>A0A0A6VNE6</accession>
<dbReference type="PROSITE" id="PS50109">
    <property type="entry name" value="HIS_KIN"/>
    <property type="match status" value="1"/>
</dbReference>
<evidence type="ECO:0000256" key="6">
    <source>
        <dbReference type="ARBA" id="ARBA00022777"/>
    </source>
</evidence>
<dbReference type="GO" id="GO:0005524">
    <property type="term" value="F:ATP binding"/>
    <property type="evidence" value="ECO:0007669"/>
    <property type="project" value="UniProtKB-KW"/>
</dbReference>
<dbReference type="Pfam" id="PF07730">
    <property type="entry name" value="HisKA_3"/>
    <property type="match status" value="1"/>
</dbReference>
<keyword evidence="12" id="KW-1185">Reference proteome</keyword>
<sequence length="379" mass="39404">MVDAVLAAAMAVVVAVVAAADLEGTGRAGGLAYLFAAGFGAVLLARRHAPRLVLVLTVLGIFVYYYFQLPPIGIALPAVAALFSAAEADHTRSAVAVGAVLVSVAAYFRVDEGLPASYLVSYDLLTDVALVAAAIALGVSVRSRRETRDHQERLRASAAAEERREAERRLQAEKAGIARDLHDTIGHTMSVIAVHTNVAAEAVGHDDEAAARALEQIRSVASATLRELRSTVKLLRTPDADPAERTSIGLAGLPQLLAAAQDADVEVTARIDVDPAELDTTIDAAAFRILQESLTNVLRHSGARHASVEARLRNGTLDLSVIDDGNGAPPGTGPHLAGGGRGLQGMAERAGLLGGTLTAGNRDGGGFEVRATLPRRLGP</sequence>
<evidence type="ECO:0000256" key="3">
    <source>
        <dbReference type="ARBA" id="ARBA00022553"/>
    </source>
</evidence>
<dbReference type="GO" id="GO:0016020">
    <property type="term" value="C:membrane"/>
    <property type="evidence" value="ECO:0007669"/>
    <property type="project" value="InterPro"/>
</dbReference>
<dbReference type="SMART" id="SM00387">
    <property type="entry name" value="HATPase_c"/>
    <property type="match status" value="1"/>
</dbReference>
<keyword evidence="5" id="KW-0547">Nucleotide-binding</keyword>
<dbReference type="InterPro" id="IPR011712">
    <property type="entry name" value="Sig_transdc_His_kin_sub3_dim/P"/>
</dbReference>
<feature type="transmembrane region" description="Helical" evidence="9">
    <location>
        <begin position="29"/>
        <end position="45"/>
    </location>
</feature>
<evidence type="ECO:0000259" key="10">
    <source>
        <dbReference type="PROSITE" id="PS50109"/>
    </source>
</evidence>
<dbReference type="PANTHER" id="PTHR24421:SF10">
    <property type="entry name" value="NITRATE_NITRITE SENSOR PROTEIN NARQ"/>
    <property type="match status" value="1"/>
</dbReference>
<dbReference type="InterPro" id="IPR050482">
    <property type="entry name" value="Sensor_HK_TwoCompSys"/>
</dbReference>
<keyword evidence="9" id="KW-0472">Membrane</keyword>
<name>A0A0A6VNE6_KOCRO</name>
<keyword evidence="3" id="KW-0597">Phosphoprotein</keyword>
<evidence type="ECO:0000256" key="4">
    <source>
        <dbReference type="ARBA" id="ARBA00022679"/>
    </source>
</evidence>
<evidence type="ECO:0000256" key="2">
    <source>
        <dbReference type="ARBA" id="ARBA00012438"/>
    </source>
</evidence>
<dbReference type="CDD" id="cd16917">
    <property type="entry name" value="HATPase_UhpB-NarQ-NarX-like"/>
    <property type="match status" value="1"/>
</dbReference>
<dbReference type="Proteomes" id="UP000030466">
    <property type="component" value="Unassembled WGS sequence"/>
</dbReference>
<keyword evidence="8" id="KW-0902">Two-component regulatory system</keyword>
<dbReference type="InterPro" id="IPR036890">
    <property type="entry name" value="HATPase_C_sf"/>
</dbReference>
<comment type="caution">
    <text evidence="11">The sequence shown here is derived from an EMBL/GenBank/DDBJ whole genome shotgun (WGS) entry which is preliminary data.</text>
</comment>
<dbReference type="Gene3D" id="1.20.5.1930">
    <property type="match status" value="1"/>
</dbReference>
<dbReference type="PANTHER" id="PTHR24421">
    <property type="entry name" value="NITRATE/NITRITE SENSOR PROTEIN NARX-RELATED"/>
    <property type="match status" value="1"/>
</dbReference>
<keyword evidence="9" id="KW-1133">Transmembrane helix</keyword>
<feature type="transmembrane region" description="Helical" evidence="9">
    <location>
        <begin position="52"/>
        <end position="67"/>
    </location>
</feature>